<dbReference type="EMBL" id="CP041165">
    <property type="protein sequence ID" value="QOP41513.1"/>
    <property type="molecule type" value="Genomic_DNA"/>
</dbReference>
<dbReference type="Gene3D" id="3.20.20.450">
    <property type="entry name" value="EAL domain"/>
    <property type="match status" value="1"/>
</dbReference>
<dbReference type="KEGG" id="smax:FJR03_07050"/>
<keyword evidence="1" id="KW-1133">Transmembrane helix</keyword>
<dbReference type="AlphaFoldDB" id="A0A7M1AVP2"/>
<evidence type="ECO:0000259" key="2">
    <source>
        <dbReference type="PROSITE" id="PS50883"/>
    </source>
</evidence>
<feature type="transmembrane region" description="Helical" evidence="1">
    <location>
        <begin position="164"/>
        <end position="183"/>
    </location>
</feature>
<feature type="transmembrane region" description="Helical" evidence="1">
    <location>
        <begin position="6"/>
        <end position="29"/>
    </location>
</feature>
<dbReference type="InterPro" id="IPR029787">
    <property type="entry name" value="Nucleotide_cyclase"/>
</dbReference>
<dbReference type="Pfam" id="PF00990">
    <property type="entry name" value="GGDEF"/>
    <property type="match status" value="1"/>
</dbReference>
<dbReference type="PROSITE" id="PS50887">
    <property type="entry name" value="GGDEF"/>
    <property type="match status" value="1"/>
</dbReference>
<evidence type="ECO:0000259" key="3">
    <source>
        <dbReference type="PROSITE" id="PS50887"/>
    </source>
</evidence>
<proteinExistence type="predicted"/>
<dbReference type="PANTHER" id="PTHR44757:SF2">
    <property type="entry name" value="BIOFILM ARCHITECTURE MAINTENANCE PROTEIN MBAA"/>
    <property type="match status" value="1"/>
</dbReference>
<keyword evidence="1" id="KW-0472">Membrane</keyword>
<dbReference type="PROSITE" id="PS50883">
    <property type="entry name" value="EAL"/>
    <property type="match status" value="1"/>
</dbReference>
<feature type="domain" description="GGDEF" evidence="3">
    <location>
        <begin position="268"/>
        <end position="401"/>
    </location>
</feature>
<dbReference type="InterPro" id="IPR043128">
    <property type="entry name" value="Rev_trsase/Diguanyl_cyclase"/>
</dbReference>
<dbReference type="Gene3D" id="3.30.70.270">
    <property type="match status" value="1"/>
</dbReference>
<keyword evidence="1" id="KW-0812">Transmembrane</keyword>
<dbReference type="InterPro" id="IPR001633">
    <property type="entry name" value="EAL_dom"/>
</dbReference>
<dbReference type="PANTHER" id="PTHR44757">
    <property type="entry name" value="DIGUANYLATE CYCLASE DGCP"/>
    <property type="match status" value="1"/>
</dbReference>
<dbReference type="FunFam" id="3.30.70.270:FF:000001">
    <property type="entry name" value="Diguanylate cyclase domain protein"/>
    <property type="match status" value="1"/>
</dbReference>
<gene>
    <name evidence="4" type="ORF">FJR03_07050</name>
</gene>
<dbReference type="SMART" id="SM00052">
    <property type="entry name" value="EAL"/>
    <property type="match status" value="1"/>
</dbReference>
<dbReference type="InterPro" id="IPR000160">
    <property type="entry name" value="GGDEF_dom"/>
</dbReference>
<evidence type="ECO:0000313" key="5">
    <source>
        <dbReference type="Proteomes" id="UP000593910"/>
    </source>
</evidence>
<dbReference type="SUPFAM" id="SSF55073">
    <property type="entry name" value="Nucleotide cyclase"/>
    <property type="match status" value="1"/>
</dbReference>
<organism evidence="4 5">
    <name type="scientific">Sulfurimonas marina</name>
    <dbReference type="NCBI Taxonomy" id="2590551"/>
    <lineage>
        <taxon>Bacteria</taxon>
        <taxon>Pseudomonadati</taxon>
        <taxon>Campylobacterota</taxon>
        <taxon>Epsilonproteobacteria</taxon>
        <taxon>Campylobacterales</taxon>
        <taxon>Sulfurimonadaceae</taxon>
        <taxon>Sulfurimonas</taxon>
    </lineage>
</organism>
<dbReference type="SMART" id="SM00267">
    <property type="entry name" value="GGDEF"/>
    <property type="match status" value="1"/>
</dbReference>
<reference evidence="4 5" key="1">
    <citation type="submission" date="2019-06" db="EMBL/GenBank/DDBJ databases">
        <title>Sulfurimonas gotlandica sp. nov., a chemoautotrophic and psychrotolerant epsilonproteobacterium isolated from a pelagic redoxcline, and an emended description of the genus Sulfurimonas.</title>
        <authorList>
            <person name="Wang S."/>
            <person name="Jiang L."/>
            <person name="Shao Z."/>
        </authorList>
    </citation>
    <scope>NUCLEOTIDE SEQUENCE [LARGE SCALE GENOMIC DNA]</scope>
    <source>
        <strain evidence="4 5">B2</strain>
    </source>
</reference>
<dbReference type="InterPro" id="IPR052155">
    <property type="entry name" value="Biofilm_reg_signaling"/>
</dbReference>
<dbReference type="Pfam" id="PF00563">
    <property type="entry name" value="EAL"/>
    <property type="match status" value="1"/>
</dbReference>
<feature type="domain" description="EAL" evidence="2">
    <location>
        <begin position="410"/>
        <end position="662"/>
    </location>
</feature>
<evidence type="ECO:0000313" key="4">
    <source>
        <dbReference type="EMBL" id="QOP41513.1"/>
    </source>
</evidence>
<dbReference type="CDD" id="cd01949">
    <property type="entry name" value="GGDEF"/>
    <property type="match status" value="1"/>
</dbReference>
<dbReference type="SUPFAM" id="SSF141868">
    <property type="entry name" value="EAL domain-like"/>
    <property type="match status" value="1"/>
</dbReference>
<sequence>MKTISIKLFFTLIIITAIVYQSIAFYAYYQKSKTGIATLLKENIQTNMINLKHIIEKNIKIDNVNNIVANLDNYVASSEIMKDVHIVNNHNKLLYSSDRENSKFHEDTKCVQISQTLSSDIFSEECYYFTVKLHDRLRPYYYYTYIYTNKDYKDSLLKKQVEKYTILFTFLTFIFLLLLWFSLKAIVITPLKELKHYAYYSENPPLNFFIQEIESIRYSLTMTFKRMKEEQQKLYDLSTKDPLSGLYNRLSLIEKINWLIAQSKRTNQGFTLIFLDLDDFKNINDSYGHEFGDMVLKEISEVIQSSLRSNDIISRFGGDEFVIILPNITDVTNIVEVLSKLQKKLFMPICHQEFTYNTTSSMGVVIYPKDGDDATSLLKNADIAMYKSKALGKNSFSFFTNELNEELKEKLRIKSMIELALKNNGFELHYQPQIDISSGKIIGCEALIRMIDPIEGMVPPNKFIPIAEQNNLIVPLGQWILKEATSQLKKWENTPLSELKLSINVSALELNHKDFLSSVEKSIQDIDHKKLSIELTESVLMNNFKNDLPKIHKLKEMGLTLSLDDFGTGYSSLSYLKNIPFDFLKIDKSFIDDILEDPKDKMFVQIIIDIAQTMNLTVVAEGVELKAQLTMLEQLGCHIYQGYYCSKPLKCEEFEKLFLSHKNYN</sequence>
<dbReference type="RefSeq" id="WP_193112829.1">
    <property type="nucleotide sequence ID" value="NZ_CP041165.1"/>
</dbReference>
<dbReference type="CDD" id="cd01948">
    <property type="entry name" value="EAL"/>
    <property type="match status" value="1"/>
</dbReference>
<dbReference type="NCBIfam" id="TIGR00254">
    <property type="entry name" value="GGDEF"/>
    <property type="match status" value="1"/>
</dbReference>
<dbReference type="InterPro" id="IPR035919">
    <property type="entry name" value="EAL_sf"/>
</dbReference>
<accession>A0A7M1AVP2</accession>
<keyword evidence="5" id="KW-1185">Reference proteome</keyword>
<protein>
    <submittedName>
        <fullName evidence="4">EAL domain-containing protein</fullName>
    </submittedName>
</protein>
<name>A0A7M1AVP2_9BACT</name>
<evidence type="ECO:0000256" key="1">
    <source>
        <dbReference type="SAM" id="Phobius"/>
    </source>
</evidence>
<dbReference type="GO" id="GO:0003824">
    <property type="term" value="F:catalytic activity"/>
    <property type="evidence" value="ECO:0007669"/>
    <property type="project" value="UniProtKB-ARBA"/>
</dbReference>
<dbReference type="Proteomes" id="UP000593910">
    <property type="component" value="Chromosome"/>
</dbReference>